<sequence length="302" mass="35268">MEFRQLEYFCTISELENFTRTAEVLHVSQPSVTKAIKSLESELGVTLIDRRQKHVCLTEQGKVFLMHAQRIMQDAAFARKDMMRYRADMQGMIHFGMPPMIEGYLFPELFTKFQEHFPEITLDVQEFSDSDEVRLRAEKGDLDFGIVLGEADEQPEHEMMIMRDRMILCLPPDHPLAAKEEVSFHDLQHEKFIMQQPNTYQYQQIMSRCGQYGFVPDIVLCTSQLKTIKQLVANGVGLSVLPDFVTRMEQIFVRRPLNPPMELRISLFWGGGKALSHTDTRFMDFIRNYAETPEFKQSFRQH</sequence>
<organism evidence="6 7">
    <name type="scientific">Selenomonas montiformis</name>
    <dbReference type="NCBI Taxonomy" id="2652285"/>
    <lineage>
        <taxon>Bacteria</taxon>
        <taxon>Bacillati</taxon>
        <taxon>Bacillota</taxon>
        <taxon>Negativicutes</taxon>
        <taxon>Selenomonadales</taxon>
        <taxon>Selenomonadaceae</taxon>
        <taxon>Selenomonas</taxon>
    </lineage>
</organism>
<dbReference type="PROSITE" id="PS50931">
    <property type="entry name" value="HTH_LYSR"/>
    <property type="match status" value="1"/>
</dbReference>
<comment type="similarity">
    <text evidence="1">Belongs to the LysR transcriptional regulatory family.</text>
</comment>
<dbReference type="GO" id="GO:0005829">
    <property type="term" value="C:cytosol"/>
    <property type="evidence" value="ECO:0007669"/>
    <property type="project" value="TreeGrafter"/>
</dbReference>
<keyword evidence="4" id="KW-0804">Transcription</keyword>
<dbReference type="Pfam" id="PF00126">
    <property type="entry name" value="HTH_1"/>
    <property type="match status" value="1"/>
</dbReference>
<keyword evidence="2" id="KW-0805">Transcription regulation</keyword>
<dbReference type="EMBL" id="VUNL01000006">
    <property type="protein sequence ID" value="MSV24874.1"/>
    <property type="molecule type" value="Genomic_DNA"/>
</dbReference>
<evidence type="ECO:0000313" key="7">
    <source>
        <dbReference type="Proteomes" id="UP000430222"/>
    </source>
</evidence>
<dbReference type="GO" id="GO:0003677">
    <property type="term" value="F:DNA binding"/>
    <property type="evidence" value="ECO:0007669"/>
    <property type="project" value="UniProtKB-KW"/>
</dbReference>
<protein>
    <submittedName>
        <fullName evidence="6">LysR family transcriptional regulator</fullName>
    </submittedName>
</protein>
<dbReference type="FunFam" id="1.10.10.10:FF:000001">
    <property type="entry name" value="LysR family transcriptional regulator"/>
    <property type="match status" value="1"/>
</dbReference>
<proteinExistence type="inferred from homology"/>
<evidence type="ECO:0000256" key="2">
    <source>
        <dbReference type="ARBA" id="ARBA00023015"/>
    </source>
</evidence>
<evidence type="ECO:0000256" key="4">
    <source>
        <dbReference type="ARBA" id="ARBA00023163"/>
    </source>
</evidence>
<dbReference type="InterPro" id="IPR036388">
    <property type="entry name" value="WH-like_DNA-bd_sf"/>
</dbReference>
<dbReference type="Proteomes" id="UP000430222">
    <property type="component" value="Unassembled WGS sequence"/>
</dbReference>
<dbReference type="InterPro" id="IPR050950">
    <property type="entry name" value="HTH-type_LysR_regulators"/>
</dbReference>
<dbReference type="PRINTS" id="PR00039">
    <property type="entry name" value="HTHLYSR"/>
</dbReference>
<dbReference type="PANTHER" id="PTHR30419">
    <property type="entry name" value="HTH-TYPE TRANSCRIPTIONAL REGULATOR YBHD"/>
    <property type="match status" value="1"/>
</dbReference>
<reference evidence="6 7" key="1">
    <citation type="submission" date="2019-08" db="EMBL/GenBank/DDBJ databases">
        <title>In-depth cultivation of the pig gut microbiome towards novel bacterial diversity and tailored functional studies.</title>
        <authorList>
            <person name="Wylensek D."/>
            <person name="Hitch T.C.A."/>
            <person name="Clavel T."/>
        </authorList>
    </citation>
    <scope>NUCLEOTIDE SEQUENCE [LARGE SCALE GENOMIC DNA]</scope>
    <source>
        <strain evidence="7">WCA-380-WT-3B3</strain>
    </source>
</reference>
<feature type="domain" description="HTH lysR-type" evidence="5">
    <location>
        <begin position="1"/>
        <end position="58"/>
    </location>
</feature>
<dbReference type="Pfam" id="PF03466">
    <property type="entry name" value="LysR_substrate"/>
    <property type="match status" value="1"/>
</dbReference>
<accession>A0A6I2UXR9</accession>
<keyword evidence="3" id="KW-0238">DNA-binding</keyword>
<dbReference type="Gene3D" id="1.10.10.10">
    <property type="entry name" value="Winged helix-like DNA-binding domain superfamily/Winged helix DNA-binding domain"/>
    <property type="match status" value="1"/>
</dbReference>
<name>A0A6I2UXR9_9FIRM</name>
<dbReference type="SUPFAM" id="SSF46785">
    <property type="entry name" value="Winged helix' DNA-binding domain"/>
    <property type="match status" value="1"/>
</dbReference>
<dbReference type="GO" id="GO:0003700">
    <property type="term" value="F:DNA-binding transcription factor activity"/>
    <property type="evidence" value="ECO:0007669"/>
    <property type="project" value="InterPro"/>
</dbReference>
<evidence type="ECO:0000256" key="3">
    <source>
        <dbReference type="ARBA" id="ARBA00023125"/>
    </source>
</evidence>
<dbReference type="Gene3D" id="3.40.190.290">
    <property type="match status" value="1"/>
</dbReference>
<evidence type="ECO:0000313" key="6">
    <source>
        <dbReference type="EMBL" id="MSV24874.1"/>
    </source>
</evidence>
<dbReference type="InterPro" id="IPR000847">
    <property type="entry name" value="LysR_HTH_N"/>
</dbReference>
<dbReference type="RefSeq" id="WP_154620634.1">
    <property type="nucleotide sequence ID" value="NZ_CBCTNG010000011.1"/>
</dbReference>
<dbReference type="SUPFAM" id="SSF53850">
    <property type="entry name" value="Periplasmic binding protein-like II"/>
    <property type="match status" value="1"/>
</dbReference>
<comment type="caution">
    <text evidence="6">The sequence shown here is derived from an EMBL/GenBank/DDBJ whole genome shotgun (WGS) entry which is preliminary data.</text>
</comment>
<evidence type="ECO:0000256" key="1">
    <source>
        <dbReference type="ARBA" id="ARBA00009437"/>
    </source>
</evidence>
<dbReference type="InterPro" id="IPR036390">
    <property type="entry name" value="WH_DNA-bd_sf"/>
</dbReference>
<dbReference type="PANTHER" id="PTHR30419:SF8">
    <property type="entry name" value="NITROGEN ASSIMILATION TRANSCRIPTIONAL ACTIVATOR-RELATED"/>
    <property type="match status" value="1"/>
</dbReference>
<dbReference type="AlphaFoldDB" id="A0A6I2UXR9"/>
<gene>
    <name evidence="6" type="ORF">FYJ78_06690</name>
</gene>
<evidence type="ECO:0000259" key="5">
    <source>
        <dbReference type="PROSITE" id="PS50931"/>
    </source>
</evidence>
<dbReference type="CDD" id="cd05466">
    <property type="entry name" value="PBP2_LTTR_substrate"/>
    <property type="match status" value="1"/>
</dbReference>
<keyword evidence="7" id="KW-1185">Reference proteome</keyword>
<dbReference type="InterPro" id="IPR005119">
    <property type="entry name" value="LysR_subst-bd"/>
</dbReference>